<accession>A0AB34J4W8</accession>
<evidence type="ECO:0000313" key="2">
    <source>
        <dbReference type="Proteomes" id="UP001515480"/>
    </source>
</evidence>
<organism evidence="1 2">
    <name type="scientific">Prymnesium parvum</name>
    <name type="common">Toxic golden alga</name>
    <dbReference type="NCBI Taxonomy" id="97485"/>
    <lineage>
        <taxon>Eukaryota</taxon>
        <taxon>Haptista</taxon>
        <taxon>Haptophyta</taxon>
        <taxon>Prymnesiophyceae</taxon>
        <taxon>Prymnesiales</taxon>
        <taxon>Prymnesiaceae</taxon>
        <taxon>Prymnesium</taxon>
    </lineage>
</organism>
<keyword evidence="2" id="KW-1185">Reference proteome</keyword>
<evidence type="ECO:0000313" key="1">
    <source>
        <dbReference type="EMBL" id="KAL1512387.1"/>
    </source>
</evidence>
<comment type="caution">
    <text evidence="1">The sequence shown here is derived from an EMBL/GenBank/DDBJ whole genome shotgun (WGS) entry which is preliminary data.</text>
</comment>
<name>A0AB34J4W8_PRYPA</name>
<dbReference type="AlphaFoldDB" id="A0AB34J4W8"/>
<proteinExistence type="predicted"/>
<reference evidence="1 2" key="1">
    <citation type="journal article" date="2024" name="Science">
        <title>Giant polyketide synthase enzymes in the biosynthesis of giant marine polyether toxins.</title>
        <authorList>
            <person name="Fallon T.R."/>
            <person name="Shende V.V."/>
            <person name="Wierzbicki I.H."/>
            <person name="Pendleton A.L."/>
            <person name="Watervoot N.F."/>
            <person name="Auber R.P."/>
            <person name="Gonzalez D.J."/>
            <person name="Wisecaver J.H."/>
            <person name="Moore B.S."/>
        </authorList>
    </citation>
    <scope>NUCLEOTIDE SEQUENCE [LARGE SCALE GENOMIC DNA]</scope>
    <source>
        <strain evidence="1 2">12B1</strain>
    </source>
</reference>
<gene>
    <name evidence="1" type="ORF">AB1Y20_005645</name>
</gene>
<dbReference type="EMBL" id="JBGBPQ010000013">
    <property type="protein sequence ID" value="KAL1512387.1"/>
    <property type="molecule type" value="Genomic_DNA"/>
</dbReference>
<protein>
    <recommendedName>
        <fullName evidence="3">F-box domain-containing protein</fullName>
    </recommendedName>
</protein>
<evidence type="ECO:0008006" key="3">
    <source>
        <dbReference type="Google" id="ProtNLM"/>
    </source>
</evidence>
<sequence length="354" mass="38303">MGAAPSSRREALLDVERYLHEHDLAPPAGSHASGPIDQLLASGAVAVRCEQTLRAANRRETRRPAASSAPPAVLHAVLRLDPRLELARYRCVPSVAHESVWWEEYLRCLREAAAAALPRLLREAEARARLEEWRARPPVAAGALAPLTASLLLELAKALPDARALLELGATSRGLYPLAHHPQPWALLFQRDFPDIAATLAAPSSADRKLYMDVATGRVGRAPAGVVWLADRLLAAEWGDATLSYGGWGAPHLKVSVLRRGGSWIVVEAEFEYAFDDGETVWGGRVAEELVVDVDHVRREWSDARAVHGEYRGLMRLREELAAADDVDPGGAGAVARASCGVELASLDSCCRAV</sequence>
<dbReference type="Proteomes" id="UP001515480">
    <property type="component" value="Unassembled WGS sequence"/>
</dbReference>